<dbReference type="AlphaFoldDB" id="A0A9Q4FT08"/>
<evidence type="ECO:0000313" key="3">
    <source>
        <dbReference type="EMBL" id="MCP8887379.1"/>
    </source>
</evidence>
<sequence length="167" mass="17061">MFTRFLLVLLFALAGAEASLAQGNGNSAAPSSQGNGSGTASGRGDSLGIGISDGIGAGGTSGGLSKVNGEASSTARGGNNHGLSVKNGDGALQTLTPDQALAVVRTRQALPLSDLAEIVRQRNGGEIVDAELLRVGQMLVYAIKMLDRDDRLSVQYFYARSGRPLGE</sequence>
<organism evidence="3 4">
    <name type="scientific">Devosia ureilytica</name>
    <dbReference type="NCBI Taxonomy" id="2952754"/>
    <lineage>
        <taxon>Bacteria</taxon>
        <taxon>Pseudomonadati</taxon>
        <taxon>Pseudomonadota</taxon>
        <taxon>Alphaproteobacteria</taxon>
        <taxon>Hyphomicrobiales</taxon>
        <taxon>Devosiaceae</taxon>
        <taxon>Devosia</taxon>
    </lineage>
</organism>
<feature type="chain" id="PRO_5040338379" description="PepSY domain-containing protein" evidence="2">
    <location>
        <begin position="22"/>
        <end position="167"/>
    </location>
</feature>
<evidence type="ECO:0008006" key="5">
    <source>
        <dbReference type="Google" id="ProtNLM"/>
    </source>
</evidence>
<keyword evidence="4" id="KW-1185">Reference proteome</keyword>
<feature type="signal peptide" evidence="2">
    <location>
        <begin position="1"/>
        <end position="21"/>
    </location>
</feature>
<keyword evidence="2" id="KW-0732">Signal</keyword>
<feature type="region of interest" description="Disordered" evidence="1">
    <location>
        <begin position="22"/>
        <end position="43"/>
    </location>
</feature>
<comment type="caution">
    <text evidence="3">The sequence shown here is derived from an EMBL/GenBank/DDBJ whole genome shotgun (WGS) entry which is preliminary data.</text>
</comment>
<evidence type="ECO:0000313" key="4">
    <source>
        <dbReference type="Proteomes" id="UP001060275"/>
    </source>
</evidence>
<proteinExistence type="predicted"/>
<feature type="region of interest" description="Disordered" evidence="1">
    <location>
        <begin position="62"/>
        <end position="87"/>
    </location>
</feature>
<gene>
    <name evidence="3" type="ORF">NF348_09705</name>
</gene>
<evidence type="ECO:0000256" key="2">
    <source>
        <dbReference type="SAM" id="SignalP"/>
    </source>
</evidence>
<name>A0A9Q4FT08_9HYPH</name>
<reference evidence="3" key="1">
    <citation type="submission" date="2022-06" db="EMBL/GenBank/DDBJ databases">
        <title>Devosia sp. XJ19-45 genome assembly.</title>
        <authorList>
            <person name="Li B."/>
            <person name="Cai M."/>
            <person name="Nie G."/>
            <person name="Li W."/>
        </authorList>
    </citation>
    <scope>NUCLEOTIDE SEQUENCE</scope>
    <source>
        <strain evidence="3">XJ19-45</strain>
    </source>
</reference>
<protein>
    <recommendedName>
        <fullName evidence="5">PepSY domain-containing protein</fullName>
    </recommendedName>
</protein>
<dbReference type="Proteomes" id="UP001060275">
    <property type="component" value="Unassembled WGS sequence"/>
</dbReference>
<evidence type="ECO:0000256" key="1">
    <source>
        <dbReference type="SAM" id="MobiDB-lite"/>
    </source>
</evidence>
<feature type="compositionally biased region" description="Polar residues" evidence="1">
    <location>
        <begin position="22"/>
        <end position="34"/>
    </location>
</feature>
<dbReference type="EMBL" id="JAMWDU010000003">
    <property type="protein sequence ID" value="MCP8887379.1"/>
    <property type="molecule type" value="Genomic_DNA"/>
</dbReference>
<dbReference type="RefSeq" id="WP_254677783.1">
    <property type="nucleotide sequence ID" value="NZ_JAMWDU010000003.1"/>
</dbReference>
<accession>A0A9Q4FT08</accession>